<evidence type="ECO:0000256" key="4">
    <source>
        <dbReference type="ARBA" id="ARBA00023027"/>
    </source>
</evidence>
<dbReference type="EMBL" id="CP089291">
    <property type="protein sequence ID" value="UOF90183.1"/>
    <property type="molecule type" value="Genomic_DNA"/>
</dbReference>
<name>A0ABY4CLY6_9BACL</name>
<keyword evidence="9" id="KW-1185">Reference proteome</keyword>
<protein>
    <recommendedName>
        <fullName evidence="2">precorrin-2 dehydrogenase</fullName>
        <ecNumber evidence="2">1.3.1.76</ecNumber>
    </recommendedName>
</protein>
<dbReference type="Gene3D" id="3.40.50.720">
    <property type="entry name" value="NAD(P)-binding Rossmann-like Domain"/>
    <property type="match status" value="1"/>
</dbReference>
<sequence>MYGVFLNVSGVRCMIVGGGRVAERKASALLVSGANLTIISPVLSKSLEAWKAEGKFHHINRPYQRGDVASYSLVFAATDDLAVNTSVYEDCHARGIWVNVADQPDLCSFYVPATICRGDLTLAISTNGANPSLAKAIRLSLEEAFGEEFALFLTMMRQVRNEIKNKIADPDERTEFYRNLLQSDILKDLAHQDLSFAWQTFATKIKEWEAHERTACRNSSKPVGIDTDQLGLSTDPTHTQ</sequence>
<evidence type="ECO:0000256" key="6">
    <source>
        <dbReference type="ARBA" id="ARBA00047561"/>
    </source>
</evidence>
<dbReference type="InterPro" id="IPR006367">
    <property type="entry name" value="Sirohaem_synthase_N"/>
</dbReference>
<dbReference type="EC" id="1.3.1.76" evidence="2"/>
<reference evidence="8" key="1">
    <citation type="submission" date="2021-12" db="EMBL/GenBank/DDBJ databases">
        <title>Alicyclobacillaceae gen. nov., sp. nov., isolated from chalcocite enrichment system.</title>
        <authorList>
            <person name="Jiang Z."/>
        </authorList>
    </citation>
    <scope>NUCLEOTIDE SEQUENCE</scope>
    <source>
        <strain evidence="8">MYW30-H2</strain>
    </source>
</reference>
<dbReference type="Gene3D" id="1.10.8.610">
    <property type="entry name" value="SirC, precorrin-2 dehydrogenase, C-terminal helical domain-like"/>
    <property type="match status" value="1"/>
</dbReference>
<evidence type="ECO:0000256" key="5">
    <source>
        <dbReference type="ARBA" id="ARBA00023244"/>
    </source>
</evidence>
<dbReference type="SUPFAM" id="SSF75615">
    <property type="entry name" value="Siroheme synthase middle domains-like"/>
    <property type="match status" value="1"/>
</dbReference>
<gene>
    <name evidence="8" type="ORF">LSG31_20345</name>
</gene>
<proteinExistence type="predicted"/>
<keyword evidence="4" id="KW-0520">NAD</keyword>
<dbReference type="InterPro" id="IPR042518">
    <property type="entry name" value="SirC_C"/>
</dbReference>
<feature type="region of interest" description="Disordered" evidence="7">
    <location>
        <begin position="216"/>
        <end position="240"/>
    </location>
</feature>
<evidence type="ECO:0000313" key="8">
    <source>
        <dbReference type="EMBL" id="UOF90183.1"/>
    </source>
</evidence>
<dbReference type="Pfam" id="PF13241">
    <property type="entry name" value="NAD_binding_7"/>
    <property type="match status" value="1"/>
</dbReference>
<dbReference type="RefSeq" id="WP_347436876.1">
    <property type="nucleotide sequence ID" value="NZ_CP089291.1"/>
</dbReference>
<keyword evidence="5" id="KW-0627">Porphyrin biosynthesis</keyword>
<comment type="catalytic activity">
    <reaction evidence="6">
        <text>precorrin-2 + NAD(+) = sirohydrochlorin + NADH + 2 H(+)</text>
        <dbReference type="Rhea" id="RHEA:15613"/>
        <dbReference type="ChEBI" id="CHEBI:15378"/>
        <dbReference type="ChEBI" id="CHEBI:57540"/>
        <dbReference type="ChEBI" id="CHEBI:57945"/>
        <dbReference type="ChEBI" id="CHEBI:58351"/>
        <dbReference type="ChEBI" id="CHEBI:58827"/>
        <dbReference type="EC" id="1.3.1.76"/>
    </reaction>
</comment>
<evidence type="ECO:0000256" key="2">
    <source>
        <dbReference type="ARBA" id="ARBA00012400"/>
    </source>
</evidence>
<keyword evidence="3" id="KW-0560">Oxidoreductase</keyword>
<feature type="compositionally biased region" description="Polar residues" evidence="7">
    <location>
        <begin position="230"/>
        <end position="240"/>
    </location>
</feature>
<evidence type="ECO:0000256" key="7">
    <source>
        <dbReference type="SAM" id="MobiDB-lite"/>
    </source>
</evidence>
<comment type="pathway">
    <text evidence="1">Porphyrin-containing compound metabolism; siroheme biosynthesis; sirohydrochlorin from precorrin-2: step 1/1.</text>
</comment>
<dbReference type="PANTHER" id="PTHR35330">
    <property type="entry name" value="SIROHEME BIOSYNTHESIS PROTEIN MET8"/>
    <property type="match status" value="1"/>
</dbReference>
<organism evidence="8 9">
    <name type="scientific">Fodinisporobacter ferrooxydans</name>
    <dbReference type="NCBI Taxonomy" id="2901836"/>
    <lineage>
        <taxon>Bacteria</taxon>
        <taxon>Bacillati</taxon>
        <taxon>Bacillota</taxon>
        <taxon>Bacilli</taxon>
        <taxon>Bacillales</taxon>
        <taxon>Alicyclobacillaceae</taxon>
        <taxon>Fodinisporobacter</taxon>
    </lineage>
</organism>
<dbReference type="SUPFAM" id="SSF51735">
    <property type="entry name" value="NAD(P)-binding Rossmann-fold domains"/>
    <property type="match status" value="1"/>
</dbReference>
<evidence type="ECO:0000313" key="9">
    <source>
        <dbReference type="Proteomes" id="UP000830167"/>
    </source>
</evidence>
<dbReference type="PANTHER" id="PTHR35330:SF1">
    <property type="entry name" value="SIROHEME BIOSYNTHESIS PROTEIN MET8"/>
    <property type="match status" value="1"/>
</dbReference>
<dbReference type="InterPro" id="IPR036291">
    <property type="entry name" value="NAD(P)-bd_dom_sf"/>
</dbReference>
<dbReference type="Proteomes" id="UP000830167">
    <property type="component" value="Chromosome"/>
</dbReference>
<evidence type="ECO:0000256" key="1">
    <source>
        <dbReference type="ARBA" id="ARBA00005010"/>
    </source>
</evidence>
<accession>A0ABY4CLY6</accession>
<dbReference type="NCBIfam" id="TIGR01470">
    <property type="entry name" value="cysG_Nterm"/>
    <property type="match status" value="1"/>
</dbReference>
<evidence type="ECO:0000256" key="3">
    <source>
        <dbReference type="ARBA" id="ARBA00023002"/>
    </source>
</evidence>
<dbReference type="InterPro" id="IPR028161">
    <property type="entry name" value="Met8-like"/>
</dbReference>